<dbReference type="GO" id="GO:0006869">
    <property type="term" value="P:lipid transport"/>
    <property type="evidence" value="ECO:0007669"/>
    <property type="project" value="UniProtKB-KW"/>
</dbReference>
<evidence type="ECO:0000256" key="2">
    <source>
        <dbReference type="ARBA" id="ARBA00004623"/>
    </source>
</evidence>
<evidence type="ECO:0000256" key="10">
    <source>
        <dbReference type="ARBA" id="ARBA00024479"/>
    </source>
</evidence>
<evidence type="ECO:0000256" key="6">
    <source>
        <dbReference type="ARBA" id="ARBA00022824"/>
    </source>
</evidence>
<name>A0A2T0FBQ8_9ASCO</name>
<comment type="catalytic activity">
    <reaction evidence="12">
        <text>a 1,2-diacyl-sn-glycero-3-phosphocholine(in) = a 1,2-diacyl-sn-glycero-3-phosphocholine(out)</text>
        <dbReference type="Rhea" id="RHEA:38571"/>
        <dbReference type="ChEBI" id="CHEBI:57643"/>
    </reaction>
</comment>
<dbReference type="GO" id="GO:0034045">
    <property type="term" value="C:phagophore assembly site membrane"/>
    <property type="evidence" value="ECO:0007669"/>
    <property type="project" value="UniProtKB-SubCell"/>
</dbReference>
<evidence type="ECO:0000256" key="13">
    <source>
        <dbReference type="SAM" id="MobiDB-lite"/>
    </source>
</evidence>
<feature type="region of interest" description="Disordered" evidence="13">
    <location>
        <begin position="206"/>
        <end position="243"/>
    </location>
</feature>
<evidence type="ECO:0000313" key="15">
    <source>
        <dbReference type="Proteomes" id="UP000238350"/>
    </source>
</evidence>
<keyword evidence="9" id="KW-0472">Membrane</keyword>
<dbReference type="GO" id="GO:0043495">
    <property type="term" value="F:protein-membrane adaptor activity"/>
    <property type="evidence" value="ECO:0007669"/>
    <property type="project" value="TreeGrafter"/>
</dbReference>
<keyword evidence="6" id="KW-0256">Endoplasmic reticulum</keyword>
<dbReference type="AlphaFoldDB" id="A0A2T0FBQ8"/>
<protein>
    <recommendedName>
        <fullName evidence="4">Autophagy-related protein 2</fullName>
    </recommendedName>
</protein>
<dbReference type="GO" id="GO:0005789">
    <property type="term" value="C:endoplasmic reticulum membrane"/>
    <property type="evidence" value="ECO:0007669"/>
    <property type="project" value="UniProtKB-SubCell"/>
</dbReference>
<dbReference type="GO" id="GO:0000045">
    <property type="term" value="P:autophagosome assembly"/>
    <property type="evidence" value="ECO:0007669"/>
    <property type="project" value="TreeGrafter"/>
</dbReference>
<keyword evidence="7" id="KW-0072">Autophagy</keyword>
<dbReference type="InterPro" id="IPR026849">
    <property type="entry name" value="ATG2"/>
</dbReference>
<keyword evidence="8" id="KW-0445">Lipid transport</keyword>
<comment type="catalytic activity">
    <reaction evidence="11">
        <text>a 1,2-diacyl-sn-glycero-3-phosphoethanolamine(in) = a 1,2-diacyl-sn-glycero-3-phosphoethanolamine(out)</text>
        <dbReference type="Rhea" id="RHEA:38895"/>
        <dbReference type="ChEBI" id="CHEBI:64612"/>
    </reaction>
</comment>
<dbReference type="EMBL" id="NDIQ01000001">
    <property type="protein sequence ID" value="PRT52438.1"/>
    <property type="molecule type" value="Genomic_DNA"/>
</dbReference>
<evidence type="ECO:0000256" key="5">
    <source>
        <dbReference type="ARBA" id="ARBA00022448"/>
    </source>
</evidence>
<keyword evidence="5" id="KW-0813">Transport</keyword>
<dbReference type="GO" id="GO:0000422">
    <property type="term" value="P:autophagy of mitochondrion"/>
    <property type="evidence" value="ECO:0007669"/>
    <property type="project" value="TreeGrafter"/>
</dbReference>
<dbReference type="GO" id="GO:0032266">
    <property type="term" value="F:phosphatidylinositol-3-phosphate binding"/>
    <property type="evidence" value="ECO:0007669"/>
    <property type="project" value="TreeGrafter"/>
</dbReference>
<dbReference type="PANTHER" id="PTHR13190">
    <property type="entry name" value="AUTOPHAGY-RELATED 2, ISOFORM A"/>
    <property type="match status" value="1"/>
</dbReference>
<dbReference type="RefSeq" id="XP_024662384.1">
    <property type="nucleotide sequence ID" value="XM_024806616.1"/>
</dbReference>
<evidence type="ECO:0000256" key="11">
    <source>
        <dbReference type="ARBA" id="ARBA00024615"/>
    </source>
</evidence>
<dbReference type="GeneID" id="36513807"/>
<organism evidence="14 15">
    <name type="scientific">Wickerhamiella sorbophila</name>
    <dbReference type="NCBI Taxonomy" id="45607"/>
    <lineage>
        <taxon>Eukaryota</taxon>
        <taxon>Fungi</taxon>
        <taxon>Dikarya</taxon>
        <taxon>Ascomycota</taxon>
        <taxon>Saccharomycotina</taxon>
        <taxon>Dipodascomycetes</taxon>
        <taxon>Dipodascales</taxon>
        <taxon>Trichomonascaceae</taxon>
        <taxon>Wickerhamiella</taxon>
    </lineage>
</organism>
<reference evidence="14 15" key="1">
    <citation type="submission" date="2017-04" db="EMBL/GenBank/DDBJ databases">
        <title>Genome sequencing of [Candida] sorbophila.</title>
        <authorList>
            <person name="Ahn J.O."/>
        </authorList>
    </citation>
    <scope>NUCLEOTIDE SEQUENCE [LARGE SCALE GENOMIC DNA]</scope>
    <source>
        <strain evidence="14 15">DS02</strain>
    </source>
</reference>
<dbReference type="OrthoDB" id="18982at2759"/>
<evidence type="ECO:0000256" key="12">
    <source>
        <dbReference type="ARBA" id="ARBA00024631"/>
    </source>
</evidence>
<dbReference type="GO" id="GO:0034727">
    <property type="term" value="P:piecemeal microautophagy of the nucleus"/>
    <property type="evidence" value="ECO:0007669"/>
    <property type="project" value="TreeGrafter"/>
</dbReference>
<sequence>MLLPDLGKWVFIYVLDRLKVFSNISPDKLKVSIWKTSSLTLENVDLDTESLAIKGLRVRSASLRAVEMELSTSGIRINGNGADLVVKLGNSYTDLSVSTFFDQTADNLARSVAELAEPNDIADLQDFENIPTGSDAETGYGMGDTTGMVSRLANAILNQLSVNVSNIKIKVLVGEEPAMTVTIDRLYIPRGGKISLSGVVIEQLNDSEPSKDTSSGSVAHAGRGTSSPHNLSDNTSDSSLDDNEYGSMSQSMFFDSNSTFTIAPPAQVLTTITETVESPELLRIEEITIEHTIPFDAVSIKIPDISLVLLPALVSMVKVINEFYDSEYEQDEQSQELKFSLQIDRINVLPEPTSLLQVRLEDLKVTSDKIVLKSVIIPGVHTESPFFVMEWEPVISLCLPHALSIDIAVESLPCIAHLFERMGAALMSIKTPEKPGPTPFDLKMAEIKLVVGELTVMIFPGNIYHESLALEEISLTSASGSRILVQSLDLVFNELSTTINRIQAETTSDFLVDVQAIMDTITQRSISPTNDSPPDISLWVKDVKIHHNSTLWEIPEGLVAKHVSGSWGISANVSCKNEQLNLSTKFSAQSDRNSWEFMAEELTGHLFPAHFQTDLSERENEETVAEAESTSVDYRLKIGGELTVHTPYTCTILFSAKGSGTDRSLRLGTLAKLYLVDPLDTSRIPVASFENAQFSIFWNPLSVKALIEQVSIGACADSFAASSECLEYLVPPASPPKYNFDLNEDINLLTEIDLEAFGQANTTTSSPLSSTSDEFLEQDLEKLVSRMQLTQTVPMNVELVENYVGGQDKTTTTVASKLHEIVISSLSVKLFDGFDFKSTREELREAVERVKQEAEAIIDPELSEKYIGDFMYNSIYIGTKPGFMNDLEGQVDSAIGNQELGRGEKPKVTIAAKQICVSIFSPCEDHGVTVSTTNLSIQDLVVWDHVPTSKWDTLLCIDQKRQRELRVPFIELNIETTVTAAPELRLKARVQPLQISIDQDTLDFLTRYFEFELSAEEPGSRGKKKPDSPPFIQRFELFDLPIVLSYLPKKVDYEGIRSGHTLEFMNLFVIDGSSAVFKHVVVYGQPGYERLAQTLVENWLPDIANTQLADVLGGLSFVSPMIKIGRTIRDMVIIPVRGYSKNGSALIGMHKGAARFAKSTSQQVRKQIRKWLEKTELEAALEEDVVPEQP</sequence>
<dbReference type="GO" id="GO:0061709">
    <property type="term" value="P:reticulophagy"/>
    <property type="evidence" value="ECO:0007669"/>
    <property type="project" value="TreeGrafter"/>
</dbReference>
<dbReference type="PANTHER" id="PTHR13190:SF1">
    <property type="entry name" value="AUTOPHAGY-RELATED 2, ISOFORM A"/>
    <property type="match status" value="1"/>
</dbReference>
<accession>A0A2T0FBQ8</accession>
<dbReference type="Pfam" id="PF13329">
    <property type="entry name" value="ATG2_CAD"/>
    <property type="match status" value="2"/>
</dbReference>
<evidence type="ECO:0000313" key="14">
    <source>
        <dbReference type="EMBL" id="PRT52438.1"/>
    </source>
</evidence>
<dbReference type="STRING" id="45607.A0A2T0FBQ8"/>
<evidence type="ECO:0000256" key="4">
    <source>
        <dbReference type="ARBA" id="ARBA00018070"/>
    </source>
</evidence>
<comment type="similarity">
    <text evidence="3">Belongs to the ATG2 family.</text>
</comment>
<dbReference type="GO" id="GO:0061723">
    <property type="term" value="P:glycophagy"/>
    <property type="evidence" value="ECO:0007669"/>
    <property type="project" value="TreeGrafter"/>
</dbReference>
<comment type="catalytic activity">
    <reaction evidence="10">
        <text>a 1,2-diacyl-sn-glycero-3-phospho-L-serine(in) = a 1,2-diacyl-sn-glycero-3-phospho-L-serine(out)</text>
        <dbReference type="Rhea" id="RHEA:38663"/>
        <dbReference type="ChEBI" id="CHEBI:57262"/>
    </reaction>
</comment>
<keyword evidence="15" id="KW-1185">Reference proteome</keyword>
<gene>
    <name evidence="14" type="ORF">B9G98_00058</name>
</gene>
<evidence type="ECO:0000256" key="1">
    <source>
        <dbReference type="ARBA" id="ARBA00004406"/>
    </source>
</evidence>
<evidence type="ECO:0000256" key="9">
    <source>
        <dbReference type="ARBA" id="ARBA00023136"/>
    </source>
</evidence>
<evidence type="ECO:0000256" key="3">
    <source>
        <dbReference type="ARBA" id="ARBA00009714"/>
    </source>
</evidence>
<comment type="subcellular location">
    <subcellularLocation>
        <location evidence="1">Endoplasmic reticulum membrane</location>
        <topology evidence="1">Peripheral membrane protein</topology>
    </subcellularLocation>
    <subcellularLocation>
        <location evidence="2">Preautophagosomal structure membrane</location>
        <topology evidence="2">Peripheral membrane protein</topology>
    </subcellularLocation>
</comment>
<proteinExistence type="inferred from homology"/>
<evidence type="ECO:0000256" key="8">
    <source>
        <dbReference type="ARBA" id="ARBA00023055"/>
    </source>
</evidence>
<evidence type="ECO:0000256" key="7">
    <source>
        <dbReference type="ARBA" id="ARBA00023006"/>
    </source>
</evidence>
<comment type="caution">
    <text evidence="14">The sequence shown here is derived from an EMBL/GenBank/DDBJ whole genome shotgun (WGS) entry which is preliminary data.</text>
</comment>
<feature type="compositionally biased region" description="Polar residues" evidence="13">
    <location>
        <begin position="206"/>
        <end position="217"/>
    </location>
</feature>
<dbReference type="Proteomes" id="UP000238350">
    <property type="component" value="Unassembled WGS sequence"/>
</dbReference>
<dbReference type="GO" id="GO:0061908">
    <property type="term" value="C:phagophore"/>
    <property type="evidence" value="ECO:0007669"/>
    <property type="project" value="TreeGrafter"/>
</dbReference>